<protein>
    <submittedName>
        <fullName evidence="2">DNA-binding transcriptional regulator, MarR family</fullName>
    </submittedName>
</protein>
<gene>
    <name evidence="2" type="ORF">SAMN05421756_10656</name>
</gene>
<dbReference type="PANTHER" id="PTHR33164">
    <property type="entry name" value="TRANSCRIPTIONAL REGULATOR, MARR FAMILY"/>
    <property type="match status" value="1"/>
</dbReference>
<evidence type="ECO:0000313" key="2">
    <source>
        <dbReference type="EMBL" id="SEQ80501.1"/>
    </source>
</evidence>
<feature type="domain" description="HTH marR-type" evidence="1">
    <location>
        <begin position="1"/>
        <end position="135"/>
    </location>
</feature>
<dbReference type="AlphaFoldDB" id="A0A1H9J0C0"/>
<dbReference type="PRINTS" id="PR00598">
    <property type="entry name" value="HTHMARR"/>
</dbReference>
<dbReference type="InterPro" id="IPR036388">
    <property type="entry name" value="WH-like_DNA-bd_sf"/>
</dbReference>
<dbReference type="PANTHER" id="PTHR33164:SF57">
    <property type="entry name" value="MARR-FAMILY TRANSCRIPTIONAL REGULATOR"/>
    <property type="match status" value="1"/>
</dbReference>
<dbReference type="Proteomes" id="UP000198504">
    <property type="component" value="Unassembled WGS sequence"/>
</dbReference>
<dbReference type="InterPro" id="IPR039422">
    <property type="entry name" value="MarR/SlyA-like"/>
</dbReference>
<name>A0A1H9J0C0_9ACTN</name>
<accession>A0A1H9J0C0</accession>
<dbReference type="EMBL" id="FOFA01000006">
    <property type="protein sequence ID" value="SEQ80501.1"/>
    <property type="molecule type" value="Genomic_DNA"/>
</dbReference>
<dbReference type="GO" id="GO:0003677">
    <property type="term" value="F:DNA binding"/>
    <property type="evidence" value="ECO:0007669"/>
    <property type="project" value="UniProtKB-KW"/>
</dbReference>
<evidence type="ECO:0000259" key="1">
    <source>
        <dbReference type="PROSITE" id="PS50995"/>
    </source>
</evidence>
<keyword evidence="3" id="KW-1185">Reference proteome</keyword>
<keyword evidence="2" id="KW-0238">DNA-binding</keyword>
<dbReference type="SMART" id="SM00347">
    <property type="entry name" value="HTH_MARR"/>
    <property type="match status" value="1"/>
</dbReference>
<sequence>MRQVFDDLVRFETILWNRVDEELQREADLSLGGLNALLVIEATPRCRVQDVARALAITVGGTSQAVDRLEKAGLVERTSHPTDRRSSVLALTGAGSAALRRAGPVFDRALERMLARPLGDERLATLAAALHDLRGSAT</sequence>
<dbReference type="STRING" id="1036181.SAMN05421756_10656"/>
<organism evidence="2 3">
    <name type="scientific">Microlunatus flavus</name>
    <dbReference type="NCBI Taxonomy" id="1036181"/>
    <lineage>
        <taxon>Bacteria</taxon>
        <taxon>Bacillati</taxon>
        <taxon>Actinomycetota</taxon>
        <taxon>Actinomycetes</taxon>
        <taxon>Propionibacteriales</taxon>
        <taxon>Propionibacteriaceae</taxon>
        <taxon>Microlunatus</taxon>
    </lineage>
</organism>
<dbReference type="GO" id="GO:0003700">
    <property type="term" value="F:DNA-binding transcription factor activity"/>
    <property type="evidence" value="ECO:0007669"/>
    <property type="project" value="InterPro"/>
</dbReference>
<dbReference type="GO" id="GO:0006950">
    <property type="term" value="P:response to stress"/>
    <property type="evidence" value="ECO:0007669"/>
    <property type="project" value="TreeGrafter"/>
</dbReference>
<dbReference type="InterPro" id="IPR000835">
    <property type="entry name" value="HTH_MarR-typ"/>
</dbReference>
<reference evidence="3" key="1">
    <citation type="submission" date="2016-10" db="EMBL/GenBank/DDBJ databases">
        <authorList>
            <person name="Varghese N."/>
            <person name="Submissions S."/>
        </authorList>
    </citation>
    <scope>NUCLEOTIDE SEQUENCE [LARGE SCALE GENOMIC DNA]</scope>
    <source>
        <strain evidence="3">CGMCC 4.6856</strain>
    </source>
</reference>
<evidence type="ECO:0000313" key="3">
    <source>
        <dbReference type="Proteomes" id="UP000198504"/>
    </source>
</evidence>
<dbReference type="Pfam" id="PF12802">
    <property type="entry name" value="MarR_2"/>
    <property type="match status" value="1"/>
</dbReference>
<dbReference type="Gene3D" id="1.10.10.10">
    <property type="entry name" value="Winged helix-like DNA-binding domain superfamily/Winged helix DNA-binding domain"/>
    <property type="match status" value="1"/>
</dbReference>
<dbReference type="InterPro" id="IPR036390">
    <property type="entry name" value="WH_DNA-bd_sf"/>
</dbReference>
<proteinExistence type="predicted"/>
<dbReference type="SUPFAM" id="SSF46785">
    <property type="entry name" value="Winged helix' DNA-binding domain"/>
    <property type="match status" value="1"/>
</dbReference>
<dbReference type="PROSITE" id="PS50995">
    <property type="entry name" value="HTH_MARR_2"/>
    <property type="match status" value="1"/>
</dbReference>